<keyword evidence="1" id="KW-0677">Repeat</keyword>
<dbReference type="InterPro" id="IPR002048">
    <property type="entry name" value="EF_hand_dom"/>
</dbReference>
<protein>
    <recommendedName>
        <fullName evidence="3">EF-hand domain-containing protein</fullName>
    </recommendedName>
</protein>
<dbReference type="Gene3D" id="1.10.238.10">
    <property type="entry name" value="EF-hand"/>
    <property type="match status" value="2"/>
</dbReference>
<dbReference type="FunFam" id="1.10.238.10:FF:000003">
    <property type="entry name" value="Calmodulin A"/>
    <property type="match status" value="1"/>
</dbReference>
<dbReference type="InterPro" id="IPR050230">
    <property type="entry name" value="CALM/Myosin/TropC-like"/>
</dbReference>
<evidence type="ECO:0000256" key="2">
    <source>
        <dbReference type="ARBA" id="ARBA00022837"/>
    </source>
</evidence>
<evidence type="ECO:0000256" key="1">
    <source>
        <dbReference type="ARBA" id="ARBA00022737"/>
    </source>
</evidence>
<dbReference type="PANTHER" id="PTHR23048:SF59">
    <property type="entry name" value="EF-HAND SUPERFAMILY PROTEIN"/>
    <property type="match status" value="1"/>
</dbReference>
<dbReference type="PROSITE" id="PS00018">
    <property type="entry name" value="EF_HAND_1"/>
    <property type="match status" value="1"/>
</dbReference>
<organism evidence="4">
    <name type="scientific">Rhodosorus marinus</name>
    <dbReference type="NCBI Taxonomy" id="101924"/>
    <lineage>
        <taxon>Eukaryota</taxon>
        <taxon>Rhodophyta</taxon>
        <taxon>Stylonematophyceae</taxon>
        <taxon>Stylonematales</taxon>
        <taxon>Stylonemataceae</taxon>
        <taxon>Rhodosorus</taxon>
    </lineage>
</organism>
<dbReference type="PANTHER" id="PTHR23048">
    <property type="entry name" value="MYOSIN LIGHT CHAIN 1, 3"/>
    <property type="match status" value="1"/>
</dbReference>
<feature type="domain" description="EF-hand" evidence="3">
    <location>
        <begin position="121"/>
        <end position="156"/>
    </location>
</feature>
<evidence type="ECO:0000259" key="3">
    <source>
        <dbReference type="PROSITE" id="PS50222"/>
    </source>
</evidence>
<dbReference type="PROSITE" id="PS50222">
    <property type="entry name" value="EF_HAND_2"/>
    <property type="match status" value="1"/>
</dbReference>
<dbReference type="SUPFAM" id="SSF47473">
    <property type="entry name" value="EF-hand"/>
    <property type="match status" value="1"/>
</dbReference>
<dbReference type="InterPro" id="IPR011992">
    <property type="entry name" value="EF-hand-dom_pair"/>
</dbReference>
<dbReference type="SMART" id="SM00054">
    <property type="entry name" value="EFh"/>
    <property type="match status" value="1"/>
</dbReference>
<sequence>MELFKSGVELDEDELEEIRDACELFESGEGNIPVKELKNILLALGGNVSKKLKRQKLAELATEKRKIINREDVEDIVLRQKGQEELDRKIRLVFSDICGDGEAGITLQNLQRVHVEIGLDYSEQELEAMINDVDLDGDGVVTLDDFMYALGSTDGQD</sequence>
<dbReference type="GO" id="GO:0016460">
    <property type="term" value="C:myosin II complex"/>
    <property type="evidence" value="ECO:0007669"/>
    <property type="project" value="TreeGrafter"/>
</dbReference>
<proteinExistence type="predicted"/>
<dbReference type="InterPro" id="IPR018247">
    <property type="entry name" value="EF_Hand_1_Ca_BS"/>
</dbReference>
<dbReference type="CDD" id="cd00051">
    <property type="entry name" value="EFh"/>
    <property type="match status" value="1"/>
</dbReference>
<evidence type="ECO:0000313" key="4">
    <source>
        <dbReference type="EMBL" id="CAE0046013.1"/>
    </source>
</evidence>
<dbReference type="AlphaFoldDB" id="A0A7S3EEI9"/>
<name>A0A7S3EEI9_9RHOD</name>
<dbReference type="EMBL" id="HBHW01018223">
    <property type="protein sequence ID" value="CAE0046013.1"/>
    <property type="molecule type" value="Transcribed_RNA"/>
</dbReference>
<gene>
    <name evidence="4" type="ORF">RMAR00112_LOCUS13990</name>
</gene>
<keyword evidence="2" id="KW-0106">Calcium</keyword>
<dbReference type="GO" id="GO:0005509">
    <property type="term" value="F:calcium ion binding"/>
    <property type="evidence" value="ECO:0007669"/>
    <property type="project" value="InterPro"/>
</dbReference>
<accession>A0A7S3EEI9</accession>
<dbReference type="Pfam" id="PF13499">
    <property type="entry name" value="EF-hand_7"/>
    <property type="match status" value="1"/>
</dbReference>
<reference evidence="4" key="1">
    <citation type="submission" date="2021-01" db="EMBL/GenBank/DDBJ databases">
        <authorList>
            <person name="Corre E."/>
            <person name="Pelletier E."/>
            <person name="Niang G."/>
            <person name="Scheremetjew M."/>
            <person name="Finn R."/>
            <person name="Kale V."/>
            <person name="Holt S."/>
            <person name="Cochrane G."/>
            <person name="Meng A."/>
            <person name="Brown T."/>
            <person name="Cohen L."/>
        </authorList>
    </citation>
    <scope>NUCLEOTIDE SEQUENCE</scope>
    <source>
        <strain evidence="4">CCMP 769</strain>
    </source>
</reference>